<dbReference type="AlphaFoldDB" id="D3PWN9"/>
<accession>D3PWN9</accession>
<dbReference type="NCBIfam" id="TIGR04363">
    <property type="entry name" value="LD_lanti_pre"/>
    <property type="match status" value="1"/>
</dbReference>
<evidence type="ECO:0000313" key="2">
    <source>
        <dbReference type="Proteomes" id="UP000000844"/>
    </source>
</evidence>
<dbReference type="Proteomes" id="UP000000844">
    <property type="component" value="Chromosome"/>
</dbReference>
<name>D3PWN9_STANL</name>
<evidence type="ECO:0000313" key="1">
    <source>
        <dbReference type="EMBL" id="ADD43261.1"/>
    </source>
</evidence>
<dbReference type="HOGENOM" id="CLU_213404_0_0_11"/>
<dbReference type="STRING" id="446470.Snas_3601"/>
<evidence type="ECO:0008006" key="3">
    <source>
        <dbReference type="Google" id="ProtNLM"/>
    </source>
</evidence>
<gene>
    <name evidence="1" type="ordered locus">Snas_3601</name>
</gene>
<keyword evidence="2" id="KW-1185">Reference proteome</keyword>
<organism evidence="1 2">
    <name type="scientific">Stackebrandtia nassauensis (strain DSM 44728 / CIP 108903 / NRRL B-16338 / NBRC 102104 / LLR-40K-21)</name>
    <dbReference type="NCBI Taxonomy" id="446470"/>
    <lineage>
        <taxon>Bacteria</taxon>
        <taxon>Bacillati</taxon>
        <taxon>Actinomycetota</taxon>
        <taxon>Actinomycetes</taxon>
        <taxon>Glycomycetales</taxon>
        <taxon>Glycomycetaceae</taxon>
        <taxon>Stackebrandtia</taxon>
    </lineage>
</organism>
<protein>
    <recommendedName>
        <fullName evidence="3">FxLD family lantipeptide</fullName>
    </recommendedName>
</protein>
<proteinExistence type="predicted"/>
<dbReference type="InterPro" id="IPR027575">
    <property type="entry name" value="LD_lanti_pre"/>
</dbReference>
<dbReference type="EMBL" id="CP001778">
    <property type="protein sequence ID" value="ADD43261.1"/>
    <property type="molecule type" value="Genomic_DNA"/>
</dbReference>
<reference evidence="1 2" key="1">
    <citation type="journal article" date="2009" name="Stand. Genomic Sci.">
        <title>Complete genome sequence of Stackebrandtia nassauensis type strain (LLR-40K-21).</title>
        <authorList>
            <person name="Munk C."/>
            <person name="Lapidus A."/>
            <person name="Copeland A."/>
            <person name="Jando M."/>
            <person name="Mayilraj S."/>
            <person name="Glavina Del Rio T."/>
            <person name="Nolan M."/>
            <person name="Chen F."/>
            <person name="Lucas S."/>
            <person name="Tice H."/>
            <person name="Cheng J.F."/>
            <person name="Han C."/>
            <person name="Detter J.C."/>
            <person name="Bruce D."/>
            <person name="Goodwin L."/>
            <person name="Chain P."/>
            <person name="Pitluck S."/>
            <person name="Goker M."/>
            <person name="Ovchinikova G."/>
            <person name="Pati A."/>
            <person name="Ivanova N."/>
            <person name="Mavromatis K."/>
            <person name="Chen A."/>
            <person name="Palaniappan K."/>
            <person name="Land M."/>
            <person name="Hauser L."/>
            <person name="Chang Y.J."/>
            <person name="Jeffries C.D."/>
            <person name="Bristow J."/>
            <person name="Eisen J.A."/>
            <person name="Markowitz V."/>
            <person name="Hugenholtz P."/>
            <person name="Kyrpides N.C."/>
            <person name="Klenk H.P."/>
        </authorList>
    </citation>
    <scope>NUCLEOTIDE SEQUENCE [LARGE SCALE GENOMIC DNA]</scope>
    <source>
        <strain evidence="2">DSM 44728 / CIP 108903 / NRRL B-16338 / NBRC 102104 / LLR-40K-21</strain>
    </source>
</reference>
<sequence>MTDVNTQQTDMESFEDLFNLDVRVQAGGRSARRCNPTNDGCSNSCTSVGCPR</sequence>
<dbReference type="KEGG" id="sna:Snas_3601"/>